<sequence length="577" mass="65198">MKHRKQDFGKAAWSSKVTAPVIKIDLVIQCKQLPKKDLLSQADAFCVLWRVPNGYTPKIVHGMPCKLPGRQEEERGRTEVARACVHPTFKHRFRLEYSFHEEQTFVLRAYNEDLRYSTDLKEHDYLGGCLFTLGQLMGARGCTLAKRLGHERAILIVTGEEIIETREVLEFRFSCQDLVKERNIIDQSKVLDQCRPYFRLERLNNEDQSWEVVWKSEVLKDTLDPTWSHARLPLQLLCHDNQSNPLKITIWDYEKHSNNHNLLGFVESTVAEIVDKAKDGGIPVFIVMREKKKLFRGSKLKHVGLLKVLKATVIQIPSMLQYLSGGCSLDLMIGIDCTTSNGEWGSEKNMHFSASHWLNDYQAGIMQLGSIAENFARGKNSSIWGIGGKLNDKYFRCHCLEDRLCGGKELLQAYDDNIPDNPDFSLGEPAFLRPLIQSATFRTIKASKKRQCYTVLTVFIAGEIVDLPETVDLICTAAEDAPLSIVLIGVGNGDFTQVQKLCGDENGRIRDSRGIPVAREIVTFVSFKQFAGNATEVIAAALKNIPEQFVEYHAVMNGSKPLPAIPPPKFDEKSTKR</sequence>
<feature type="domain" description="C2" evidence="1">
    <location>
        <begin position="4"/>
        <end position="146"/>
    </location>
</feature>
<dbReference type="Pfam" id="PF00168">
    <property type="entry name" value="C2"/>
    <property type="match status" value="2"/>
</dbReference>
<feature type="domain" description="C2" evidence="1">
    <location>
        <begin position="147"/>
        <end position="286"/>
    </location>
</feature>
<dbReference type="GO" id="GO:0005886">
    <property type="term" value="C:plasma membrane"/>
    <property type="evidence" value="ECO:0007669"/>
    <property type="project" value="TreeGrafter"/>
</dbReference>
<proteinExistence type="predicted"/>
<dbReference type="PROSITE" id="PS50004">
    <property type="entry name" value="C2"/>
    <property type="match status" value="2"/>
</dbReference>
<keyword evidence="3" id="KW-1185">Reference proteome</keyword>
<dbReference type="CDD" id="cd04048">
    <property type="entry name" value="C2A_Copine"/>
    <property type="match status" value="1"/>
</dbReference>
<dbReference type="InterPro" id="IPR045052">
    <property type="entry name" value="Copine"/>
</dbReference>
<reference evidence="2" key="2">
    <citation type="submission" date="2021-04" db="EMBL/GenBank/DDBJ databases">
        <authorList>
            <person name="Podell S."/>
        </authorList>
    </citation>
    <scope>NUCLEOTIDE SEQUENCE</scope>
    <source>
        <strain evidence="2">Hildebrandi</strain>
    </source>
</reference>
<dbReference type="AlphaFoldDB" id="A0A9K3KT38"/>
<dbReference type="PANTHER" id="PTHR10857">
    <property type="entry name" value="COPINE"/>
    <property type="match status" value="1"/>
</dbReference>
<dbReference type="InterPro" id="IPR037768">
    <property type="entry name" value="C2B_Copine"/>
</dbReference>
<reference evidence="2" key="1">
    <citation type="journal article" date="2021" name="Sci. Rep.">
        <title>Diploid genomic architecture of Nitzschia inconspicua, an elite biomass production diatom.</title>
        <authorList>
            <person name="Oliver A."/>
            <person name="Podell S."/>
            <person name="Pinowska A."/>
            <person name="Traller J.C."/>
            <person name="Smith S.R."/>
            <person name="McClure R."/>
            <person name="Beliaev A."/>
            <person name="Bohutskyi P."/>
            <person name="Hill E.A."/>
            <person name="Rabines A."/>
            <person name="Zheng H."/>
            <person name="Allen L.Z."/>
            <person name="Kuo A."/>
            <person name="Grigoriev I.V."/>
            <person name="Allen A.E."/>
            <person name="Hazlebeck D."/>
            <person name="Allen E.E."/>
        </authorList>
    </citation>
    <scope>NUCLEOTIDE SEQUENCE</scope>
    <source>
        <strain evidence="2">Hildebrandi</strain>
    </source>
</reference>
<dbReference type="GO" id="GO:0071277">
    <property type="term" value="P:cellular response to calcium ion"/>
    <property type="evidence" value="ECO:0007669"/>
    <property type="project" value="TreeGrafter"/>
</dbReference>
<dbReference type="OrthoDB" id="36825at2759"/>
<evidence type="ECO:0000259" key="1">
    <source>
        <dbReference type="PROSITE" id="PS50004"/>
    </source>
</evidence>
<dbReference type="InterPro" id="IPR010734">
    <property type="entry name" value="Copine_C"/>
</dbReference>
<dbReference type="CDD" id="cd04047">
    <property type="entry name" value="C2B_Copine"/>
    <property type="match status" value="1"/>
</dbReference>
<dbReference type="SMART" id="SM00239">
    <property type="entry name" value="C2"/>
    <property type="match status" value="2"/>
</dbReference>
<evidence type="ECO:0000313" key="3">
    <source>
        <dbReference type="Proteomes" id="UP000693970"/>
    </source>
</evidence>
<gene>
    <name evidence="2" type="ORF">IV203_011401</name>
</gene>
<dbReference type="InterPro" id="IPR000008">
    <property type="entry name" value="C2_dom"/>
</dbReference>
<dbReference type="Pfam" id="PF07002">
    <property type="entry name" value="Copine"/>
    <property type="match status" value="1"/>
</dbReference>
<evidence type="ECO:0000313" key="2">
    <source>
        <dbReference type="EMBL" id="KAG7348804.1"/>
    </source>
</evidence>
<dbReference type="PANTHER" id="PTHR10857:SF106">
    <property type="entry name" value="C2 DOMAIN-CONTAINING PROTEIN"/>
    <property type="match status" value="1"/>
</dbReference>
<protein>
    <submittedName>
        <fullName evidence="2">Copine family protein</fullName>
    </submittedName>
</protein>
<comment type="caution">
    <text evidence="2">The sequence shown here is derived from an EMBL/GenBank/DDBJ whole genome shotgun (WGS) entry which is preliminary data.</text>
</comment>
<organism evidence="2 3">
    <name type="scientific">Nitzschia inconspicua</name>
    <dbReference type="NCBI Taxonomy" id="303405"/>
    <lineage>
        <taxon>Eukaryota</taxon>
        <taxon>Sar</taxon>
        <taxon>Stramenopiles</taxon>
        <taxon>Ochrophyta</taxon>
        <taxon>Bacillariophyta</taxon>
        <taxon>Bacillariophyceae</taxon>
        <taxon>Bacillariophycidae</taxon>
        <taxon>Bacillariales</taxon>
        <taxon>Bacillariaceae</taxon>
        <taxon>Nitzschia</taxon>
    </lineage>
</organism>
<accession>A0A9K3KT38</accession>
<dbReference type="EMBL" id="JAGRRH010000019">
    <property type="protein sequence ID" value="KAG7348804.1"/>
    <property type="molecule type" value="Genomic_DNA"/>
</dbReference>
<name>A0A9K3KT38_9STRA</name>
<dbReference type="Proteomes" id="UP000693970">
    <property type="component" value="Unassembled WGS sequence"/>
</dbReference>
<dbReference type="GO" id="GO:0005544">
    <property type="term" value="F:calcium-dependent phospholipid binding"/>
    <property type="evidence" value="ECO:0007669"/>
    <property type="project" value="InterPro"/>
</dbReference>